<dbReference type="SUPFAM" id="SSF53901">
    <property type="entry name" value="Thiolase-like"/>
    <property type="match status" value="1"/>
</dbReference>
<reference evidence="8 9" key="1">
    <citation type="submission" date="2019-03" db="EMBL/GenBank/DDBJ databases">
        <authorList>
            <person name="Gonzalez-Pimentel J.L."/>
        </authorList>
    </citation>
    <scope>NUCLEOTIDE SEQUENCE [LARGE SCALE GENOMIC DNA]</scope>
    <source>
        <strain evidence="8 9">JCM 31289</strain>
    </source>
</reference>
<keyword evidence="1" id="KW-0596">Phosphopantetheine</keyword>
<dbReference type="InterPro" id="IPR057326">
    <property type="entry name" value="KR_dom"/>
</dbReference>
<dbReference type="Gene3D" id="3.30.70.3290">
    <property type="match status" value="1"/>
</dbReference>
<dbReference type="PROSITE" id="PS52004">
    <property type="entry name" value="KS3_2"/>
    <property type="match status" value="1"/>
</dbReference>
<evidence type="ECO:0000256" key="5">
    <source>
        <dbReference type="ARBA" id="ARBA00023315"/>
    </source>
</evidence>
<dbReference type="SUPFAM" id="SSF51735">
    <property type="entry name" value="NAD(P)-binding Rossmann-fold domains"/>
    <property type="match status" value="2"/>
</dbReference>
<dbReference type="InterPro" id="IPR013968">
    <property type="entry name" value="PKS_KR"/>
</dbReference>
<dbReference type="Pfam" id="PF16197">
    <property type="entry name" value="KAsynt_C_assoc"/>
    <property type="match status" value="1"/>
</dbReference>
<evidence type="ECO:0000256" key="2">
    <source>
        <dbReference type="ARBA" id="ARBA00022553"/>
    </source>
</evidence>
<dbReference type="Pfam" id="PF00698">
    <property type="entry name" value="Acyl_transf_1"/>
    <property type="match status" value="1"/>
</dbReference>
<dbReference type="SMART" id="SM00822">
    <property type="entry name" value="PKS_KR"/>
    <property type="match status" value="1"/>
</dbReference>
<dbReference type="InterPro" id="IPR041618">
    <property type="entry name" value="PKS_DE"/>
</dbReference>
<dbReference type="GO" id="GO:0004312">
    <property type="term" value="F:fatty acid synthase activity"/>
    <property type="evidence" value="ECO:0007669"/>
    <property type="project" value="TreeGrafter"/>
</dbReference>
<dbReference type="InterPro" id="IPR036736">
    <property type="entry name" value="ACP-like_sf"/>
</dbReference>
<dbReference type="InterPro" id="IPR032821">
    <property type="entry name" value="PKS_assoc"/>
</dbReference>
<dbReference type="PANTHER" id="PTHR43775">
    <property type="entry name" value="FATTY ACID SYNTHASE"/>
    <property type="match status" value="1"/>
</dbReference>
<dbReference type="RefSeq" id="WP_135342331.1">
    <property type="nucleotide sequence ID" value="NZ_SRID01000529.1"/>
</dbReference>
<dbReference type="Pfam" id="PF02801">
    <property type="entry name" value="Ketoacyl-synt_C"/>
    <property type="match status" value="1"/>
</dbReference>
<dbReference type="InterPro" id="IPR014043">
    <property type="entry name" value="Acyl_transferase_dom"/>
</dbReference>
<dbReference type="Gene3D" id="3.40.47.10">
    <property type="match status" value="1"/>
</dbReference>
<dbReference type="Pfam" id="PF08659">
    <property type="entry name" value="KR"/>
    <property type="match status" value="1"/>
</dbReference>
<dbReference type="Pfam" id="PF18369">
    <property type="entry name" value="PKS_DE"/>
    <property type="match status" value="1"/>
</dbReference>
<feature type="region of interest" description="Disordered" evidence="6">
    <location>
        <begin position="1165"/>
        <end position="1193"/>
    </location>
</feature>
<dbReference type="InterPro" id="IPR050091">
    <property type="entry name" value="PKS_NRPS_Biosynth_Enz"/>
</dbReference>
<feature type="domain" description="Ketosynthase family 3 (KS3)" evidence="7">
    <location>
        <begin position="1"/>
        <end position="101"/>
    </location>
</feature>
<dbReference type="SMART" id="SM00825">
    <property type="entry name" value="PKS_KS"/>
    <property type="match status" value="1"/>
</dbReference>
<dbReference type="InterPro" id="IPR036291">
    <property type="entry name" value="NAD(P)-bd_dom_sf"/>
</dbReference>
<name>A0A4Z0FXV1_9ACTN</name>
<dbReference type="InterPro" id="IPR001227">
    <property type="entry name" value="Ac_transferase_dom_sf"/>
</dbReference>
<feature type="non-terminal residue" evidence="8">
    <location>
        <position position="1193"/>
    </location>
</feature>
<dbReference type="SUPFAM" id="SSF47336">
    <property type="entry name" value="ACP-like"/>
    <property type="match status" value="1"/>
</dbReference>
<dbReference type="CDD" id="cd08952">
    <property type="entry name" value="KR_1_SDR_x"/>
    <property type="match status" value="1"/>
</dbReference>
<evidence type="ECO:0000313" key="9">
    <source>
        <dbReference type="Proteomes" id="UP000297948"/>
    </source>
</evidence>
<dbReference type="Gene3D" id="1.10.1200.10">
    <property type="entry name" value="ACP-like"/>
    <property type="match status" value="1"/>
</dbReference>
<dbReference type="SMART" id="SM00827">
    <property type="entry name" value="PKS_AT"/>
    <property type="match status" value="1"/>
</dbReference>
<dbReference type="OrthoDB" id="9778690at2"/>
<protein>
    <submittedName>
        <fullName evidence="8">SDR family NAD(P)-dependent oxidoreductase</fullName>
    </submittedName>
</protein>
<sequence length="1193" mass="126106">AYGRGRDGDRPLWLGSLKSNIGHTQAAAGIAGVIKTVLALHHGQLPATLHVDRPSPHIDWSSGAVRLLTEARPWPATGRPRRAAVSSFGVSGTNAHTILEQAPAEQAPAVSSEVVPSGGVVPWVLSARGEAALRAQAARLRAHVLARPEVALVDVGHSLVASRALFDHRAVAFGDDREALLEGLAALAAGESVDGVVAGRTVAGVRRPVFVFPGQGSQWLGMGARLWDASPVFRTELLACAEALEPYVDWPVVDVVRGLAGPEVLERVDVVQPALWAMMMSLAAVWRSRGVRPAAVVGHSQGEIAAACVAGALTREDGALAVALRGRALTGLSGSGGMILLALPVDQVRERLTRWEGRISVASVNGPASVVVAGDRDALTELFESCAAEELSTWWVPVDYASHSGHVERVREELLAALEPIRPRAATVPLLSTVTGEQVSGPELDAEYWYRNLRQTVEFQQVITELVASGHRAFIEVSPHPVLTFGVREMVDAVATDALVVGTLRRDEGGPDRLTASLAEAFAAGVPVDWSESYPGGRRVDLPTYPFQGRRYWIDPAPTAPTTDQQPYSTEEAFWSAIERADLTAVTQALDVEDDAPLTAVLPRLADWRQRRMAQAEIDAWRHRVIWQPVEAPSVSGLSGRWLLLAPGEPAGHLWVEAAATALRGSGAEVITVECDDPQRAHLAEQLRAACADTTPIGVLSLLALDERPDTRVPDVPRGLAGTLALVSALVDADITAPLWLATQGAVSTGRSDHLTHPTQTQVWGLGLTAGLEHPDRWGGLIDLPPHPDQRATERLVAVVAGIDAEDQFAIRSTGVSVRRLAPAPAPAAGRDAGWRPRGTVLITGGTGALGGHLARWLAREGAEHLVLAGRRGPDAPGAQELADELRALGVQVTLAACDTADRTALARLVEHLDAQDTPIRSVFHTAGITTSQALTDTSTAELARVLAAKARGAAHLDALLEGRELDAFVLFSSASAIWGSGGLGAYGAANAFLDGLAEHRRARGLPALSVSWGMWGGGGMSGGDTGERLRRNGLRPMPPERAVAALGAALGRGETSLTVADMDWARFAEGFAAARPRPLLDGIPEVARLTAETTAGPDRAGAGSALVQRLAVLSESEQRQALLEVVRTQAAAALGQSGTEEILPDRPFRELGFDSLIAVGADTSPAGWPAKAPNTWSWPADEDPTRPAPRNW</sequence>
<dbReference type="CDD" id="cd00833">
    <property type="entry name" value="PKS"/>
    <property type="match status" value="1"/>
</dbReference>
<dbReference type="InterPro" id="IPR016036">
    <property type="entry name" value="Malonyl_transacylase_ACP-bd"/>
</dbReference>
<evidence type="ECO:0000256" key="3">
    <source>
        <dbReference type="ARBA" id="ARBA00022679"/>
    </source>
</evidence>
<gene>
    <name evidence="8" type="ORF">E4099_30430</name>
</gene>
<evidence type="ECO:0000313" key="8">
    <source>
        <dbReference type="EMBL" id="TGA86458.1"/>
    </source>
</evidence>
<dbReference type="Proteomes" id="UP000297948">
    <property type="component" value="Unassembled WGS sequence"/>
</dbReference>
<dbReference type="PANTHER" id="PTHR43775:SF51">
    <property type="entry name" value="INACTIVE PHENOLPHTHIOCEROL SYNTHESIS POLYKETIDE SYNTHASE TYPE I PKS1-RELATED"/>
    <property type="match status" value="1"/>
</dbReference>
<proteinExistence type="predicted"/>
<evidence type="ECO:0000256" key="4">
    <source>
        <dbReference type="ARBA" id="ARBA00023268"/>
    </source>
</evidence>
<dbReference type="GO" id="GO:0006633">
    <property type="term" value="P:fatty acid biosynthetic process"/>
    <property type="evidence" value="ECO:0007669"/>
    <property type="project" value="TreeGrafter"/>
</dbReference>
<evidence type="ECO:0000256" key="6">
    <source>
        <dbReference type="SAM" id="MobiDB-lite"/>
    </source>
</evidence>
<dbReference type="AlphaFoldDB" id="A0A4Z0FXV1"/>
<accession>A0A4Z0FXV1</accession>
<dbReference type="FunFam" id="3.40.366.10:FF:000002">
    <property type="entry name" value="Probable polyketide synthase 2"/>
    <property type="match status" value="1"/>
</dbReference>
<evidence type="ECO:0000259" key="7">
    <source>
        <dbReference type="PROSITE" id="PS52004"/>
    </source>
</evidence>
<dbReference type="SUPFAM" id="SSF52151">
    <property type="entry name" value="FabD/lysophospholipase-like"/>
    <property type="match status" value="1"/>
</dbReference>
<dbReference type="InterPro" id="IPR014031">
    <property type="entry name" value="Ketoacyl_synth_C"/>
</dbReference>
<organism evidence="8 9">
    <name type="scientific">Streptomyces palmae</name>
    <dbReference type="NCBI Taxonomy" id="1701085"/>
    <lineage>
        <taxon>Bacteria</taxon>
        <taxon>Bacillati</taxon>
        <taxon>Actinomycetota</taxon>
        <taxon>Actinomycetes</taxon>
        <taxon>Kitasatosporales</taxon>
        <taxon>Streptomycetaceae</taxon>
        <taxon>Streptomyces</taxon>
    </lineage>
</organism>
<keyword evidence="9" id="KW-1185">Reference proteome</keyword>
<feature type="non-terminal residue" evidence="8">
    <location>
        <position position="1"/>
    </location>
</feature>
<dbReference type="Gene3D" id="3.40.50.720">
    <property type="entry name" value="NAD(P)-binding Rossmann-like Domain"/>
    <property type="match status" value="1"/>
</dbReference>
<dbReference type="SUPFAM" id="SSF55048">
    <property type="entry name" value="Probable ACP-binding domain of malonyl-CoA ACP transacylase"/>
    <property type="match status" value="1"/>
</dbReference>
<evidence type="ECO:0000256" key="1">
    <source>
        <dbReference type="ARBA" id="ARBA00022450"/>
    </source>
</evidence>
<comment type="caution">
    <text evidence="8">The sequence shown here is derived from an EMBL/GenBank/DDBJ whole genome shotgun (WGS) entry which is preliminary data.</text>
</comment>
<keyword evidence="3" id="KW-0808">Transferase</keyword>
<dbReference type="InterPro" id="IPR016035">
    <property type="entry name" value="Acyl_Trfase/lysoPLipase"/>
</dbReference>
<dbReference type="InterPro" id="IPR016039">
    <property type="entry name" value="Thiolase-like"/>
</dbReference>
<dbReference type="Gene3D" id="3.40.366.10">
    <property type="entry name" value="Malonyl-Coenzyme A Acyl Carrier Protein, domain 2"/>
    <property type="match status" value="1"/>
</dbReference>
<dbReference type="InterPro" id="IPR020841">
    <property type="entry name" value="PKS_Beta-ketoAc_synthase_dom"/>
</dbReference>
<keyword evidence="5" id="KW-0012">Acyltransferase</keyword>
<dbReference type="EMBL" id="SRID01000529">
    <property type="protein sequence ID" value="TGA86458.1"/>
    <property type="molecule type" value="Genomic_DNA"/>
</dbReference>
<keyword evidence="2" id="KW-0597">Phosphoprotein</keyword>
<keyword evidence="4" id="KW-0511">Multifunctional enzyme</keyword>